<dbReference type="Proteomes" id="UP000652761">
    <property type="component" value="Unassembled WGS sequence"/>
</dbReference>
<gene>
    <name evidence="1" type="ORF">Taro_046188</name>
</gene>
<sequence>MGGCRNKVCIATPHPVAFWGPEAKSLARLPLSLFLSLLLFEGESFSSLRWLELGRAAAARAEHWRVVVGARRRRPWCREDPLWDVVWGTLGCSIPAVGLPANVATAERIATSEKASPQSYVTLSRPGLSRPIFLSRQECCHGALSRRDLGLVAVALTIAMVSRRLRRAQQNLVCLGCFRGHGWRVGVCPRAECALSTFWWEHGRLPPCVQ</sequence>
<dbReference type="AlphaFoldDB" id="A0A843WRL1"/>
<name>A0A843WRL1_COLES</name>
<evidence type="ECO:0000313" key="1">
    <source>
        <dbReference type="EMBL" id="MQM13262.1"/>
    </source>
</evidence>
<protein>
    <submittedName>
        <fullName evidence="1">Uncharacterized protein</fullName>
    </submittedName>
</protein>
<accession>A0A843WRL1</accession>
<organism evidence="1 2">
    <name type="scientific">Colocasia esculenta</name>
    <name type="common">Wild taro</name>
    <name type="synonym">Arum esculentum</name>
    <dbReference type="NCBI Taxonomy" id="4460"/>
    <lineage>
        <taxon>Eukaryota</taxon>
        <taxon>Viridiplantae</taxon>
        <taxon>Streptophyta</taxon>
        <taxon>Embryophyta</taxon>
        <taxon>Tracheophyta</taxon>
        <taxon>Spermatophyta</taxon>
        <taxon>Magnoliopsida</taxon>
        <taxon>Liliopsida</taxon>
        <taxon>Araceae</taxon>
        <taxon>Aroideae</taxon>
        <taxon>Colocasieae</taxon>
        <taxon>Colocasia</taxon>
    </lineage>
</organism>
<reference evidence="1" key="1">
    <citation type="submission" date="2017-07" db="EMBL/GenBank/DDBJ databases">
        <title>Taro Niue Genome Assembly and Annotation.</title>
        <authorList>
            <person name="Atibalentja N."/>
            <person name="Keating K."/>
            <person name="Fields C.J."/>
        </authorList>
    </citation>
    <scope>NUCLEOTIDE SEQUENCE</scope>
    <source>
        <strain evidence="1">Niue_2</strain>
        <tissue evidence="1">Leaf</tissue>
    </source>
</reference>
<dbReference type="EMBL" id="NMUH01005626">
    <property type="protein sequence ID" value="MQM13262.1"/>
    <property type="molecule type" value="Genomic_DNA"/>
</dbReference>
<keyword evidence="2" id="KW-1185">Reference proteome</keyword>
<comment type="caution">
    <text evidence="1">The sequence shown here is derived from an EMBL/GenBank/DDBJ whole genome shotgun (WGS) entry which is preliminary data.</text>
</comment>
<proteinExistence type="predicted"/>
<evidence type="ECO:0000313" key="2">
    <source>
        <dbReference type="Proteomes" id="UP000652761"/>
    </source>
</evidence>